<proteinExistence type="predicted"/>
<evidence type="ECO:0000313" key="3">
    <source>
        <dbReference type="Proteomes" id="UP000304900"/>
    </source>
</evidence>
<evidence type="ECO:0000256" key="1">
    <source>
        <dbReference type="SAM" id="Phobius"/>
    </source>
</evidence>
<dbReference type="InterPro" id="IPR017853">
    <property type="entry name" value="GH"/>
</dbReference>
<gene>
    <name evidence="2" type="ORF">FDK13_19315</name>
</gene>
<organism evidence="2 3">
    <name type="scientific">Dyadobacter frigoris</name>
    <dbReference type="NCBI Taxonomy" id="2576211"/>
    <lineage>
        <taxon>Bacteria</taxon>
        <taxon>Pseudomonadati</taxon>
        <taxon>Bacteroidota</taxon>
        <taxon>Cytophagia</taxon>
        <taxon>Cytophagales</taxon>
        <taxon>Spirosomataceae</taxon>
        <taxon>Dyadobacter</taxon>
    </lineage>
</organism>
<keyword evidence="1" id="KW-0472">Membrane</keyword>
<feature type="transmembrane region" description="Helical" evidence="1">
    <location>
        <begin position="21"/>
        <end position="41"/>
    </location>
</feature>
<dbReference type="RefSeq" id="WP_137341656.1">
    <property type="nucleotide sequence ID" value="NZ_BSQH01000002.1"/>
</dbReference>
<dbReference type="EMBL" id="SZVO01000009">
    <property type="protein sequence ID" value="TKT90488.1"/>
    <property type="molecule type" value="Genomic_DNA"/>
</dbReference>
<name>A0A4U6D3L3_9BACT</name>
<keyword evidence="3" id="KW-1185">Reference proteome</keyword>
<dbReference type="SUPFAM" id="SSF51445">
    <property type="entry name" value="(Trans)glycosidases"/>
    <property type="match status" value="1"/>
</dbReference>
<dbReference type="Gene3D" id="3.20.20.80">
    <property type="entry name" value="Glycosidases"/>
    <property type="match status" value="1"/>
</dbReference>
<protein>
    <submittedName>
        <fullName evidence="2">Uncharacterized protein</fullName>
    </submittedName>
</protein>
<accession>A0A4U6D3L3</accession>
<dbReference type="Proteomes" id="UP000304900">
    <property type="component" value="Unassembled WGS sequence"/>
</dbReference>
<reference evidence="2 3" key="1">
    <citation type="submission" date="2019-05" db="EMBL/GenBank/DDBJ databases">
        <title>Dyadobacter AR-3-8 sp. nov., isolated from arctic soil.</title>
        <authorList>
            <person name="Chaudhary D.K."/>
        </authorList>
    </citation>
    <scope>NUCLEOTIDE SEQUENCE [LARGE SCALE GENOMIC DNA]</scope>
    <source>
        <strain evidence="2 3">AR-3-8</strain>
    </source>
</reference>
<dbReference type="OrthoDB" id="2569184at2"/>
<evidence type="ECO:0000313" key="2">
    <source>
        <dbReference type="EMBL" id="TKT90488.1"/>
    </source>
</evidence>
<sequence length="435" mass="50464">MMKYCPFSILSDFFAQCRNIIFTRSVGCIFLLAGILLLTNFQANAQTQKDEFVIGIFWPPVWKFTNDEQYKILSESHVNCIQNVSGTDLNTPEKNFKMLDLARKYGMKVYVSDPRVTGSDKEIEEMVETYRHHPATAGYYIRDEPDSAMLDWAIKTYRKIAYLDKNKIPHVNLFPDFAVKNYEKAYVERWIEGVGKENLKYLSFDNYPYLRKGKFEKSYYNNLDIIRRAGLKYKVKTSSYLQSFGIVNTFRRPGENEMRLNVYSNLAYGIKNPVWFCYATPTGQGDQKFMNSVIDSLGQKTDLYKPFQQFNAEMTQLGKTLIHLDAVEVYHSGDSLWMGTKPAPADFLFKPAESSSQLILSYFKDQNSKREYVMVVNKSFKESKKFTFQLAGRIKKVQQISKVNGEAQKTLFDKKAKRLTENFLPGEGKLYFLSQ</sequence>
<dbReference type="AlphaFoldDB" id="A0A4U6D3L3"/>
<keyword evidence="1" id="KW-0812">Transmembrane</keyword>
<comment type="caution">
    <text evidence="2">The sequence shown here is derived from an EMBL/GenBank/DDBJ whole genome shotgun (WGS) entry which is preliminary data.</text>
</comment>
<keyword evidence="1" id="KW-1133">Transmembrane helix</keyword>